<reference evidence="1 2" key="2">
    <citation type="submission" date="2017-09" db="EMBL/GenBank/DDBJ databases">
        <title>Extensive intraspecific genome diversity in a model arbuscular mycorrhizal fungus.</title>
        <authorList>
            <person name="Chen E.C."/>
            <person name="Morin E."/>
            <person name="Beaudet D."/>
            <person name="Noel J."/>
            <person name="Ndikumana S."/>
            <person name="Charron P."/>
            <person name="St-Onge C."/>
            <person name="Giorgi J."/>
            <person name="Grigoriev I.V."/>
            <person name="Roux C."/>
            <person name="Martin F.M."/>
            <person name="Corradi N."/>
        </authorList>
    </citation>
    <scope>NUCLEOTIDE SEQUENCE [LARGE SCALE GENOMIC DNA]</scope>
    <source>
        <strain evidence="1 2">A5</strain>
    </source>
</reference>
<reference evidence="1 2" key="1">
    <citation type="submission" date="2016-04" db="EMBL/GenBank/DDBJ databases">
        <title>Genome analyses suggest a sexual origin of heterokaryosis in a supposedly ancient asexual fungus.</title>
        <authorList>
            <person name="Ropars J."/>
            <person name="Sedzielewska K."/>
            <person name="Noel J."/>
            <person name="Charron P."/>
            <person name="Farinelli L."/>
            <person name="Marton T."/>
            <person name="Kruger M."/>
            <person name="Pelin A."/>
            <person name="Brachmann A."/>
            <person name="Corradi N."/>
        </authorList>
    </citation>
    <scope>NUCLEOTIDE SEQUENCE [LARGE SCALE GENOMIC DNA]</scope>
    <source>
        <strain evidence="1 2">A5</strain>
    </source>
</reference>
<evidence type="ECO:0000313" key="2">
    <source>
        <dbReference type="Proteomes" id="UP000232722"/>
    </source>
</evidence>
<dbReference type="AlphaFoldDB" id="A0A2N0Q0Z0"/>
<accession>A0A2N0Q0Z0</accession>
<evidence type="ECO:0000313" key="1">
    <source>
        <dbReference type="EMBL" id="PKC12750.1"/>
    </source>
</evidence>
<protein>
    <submittedName>
        <fullName evidence="1">Uncharacterized protein</fullName>
    </submittedName>
</protein>
<dbReference type="EMBL" id="LLXJ01000230">
    <property type="protein sequence ID" value="PKC12750.1"/>
    <property type="molecule type" value="Genomic_DNA"/>
</dbReference>
<name>A0A2N0Q0Z0_9GLOM</name>
<proteinExistence type="predicted"/>
<dbReference type="Proteomes" id="UP000232722">
    <property type="component" value="Unassembled WGS sequence"/>
</dbReference>
<sequence length="114" mass="13254">MSTFSNISIIWCLEPNRVKEAKEEVDLIYKGEGGKERRGGSYNKKVIWAEKEEVDLIYKGEGGRERRDGSYTKVKEAEKEEVDLIYEDEGGEKEEVMRIKPMEHAYLSLSLYKN</sequence>
<comment type="caution">
    <text evidence="1">The sequence shown here is derived from an EMBL/GenBank/DDBJ whole genome shotgun (WGS) entry which is preliminary data.</text>
</comment>
<organism evidence="1 2">
    <name type="scientific">Rhizophagus irregularis</name>
    <dbReference type="NCBI Taxonomy" id="588596"/>
    <lineage>
        <taxon>Eukaryota</taxon>
        <taxon>Fungi</taxon>
        <taxon>Fungi incertae sedis</taxon>
        <taxon>Mucoromycota</taxon>
        <taxon>Glomeromycotina</taxon>
        <taxon>Glomeromycetes</taxon>
        <taxon>Glomerales</taxon>
        <taxon>Glomeraceae</taxon>
        <taxon>Rhizophagus</taxon>
    </lineage>
</organism>
<gene>
    <name evidence="1" type="ORF">RhiirA5_411450</name>
</gene>